<evidence type="ECO:0000259" key="5">
    <source>
        <dbReference type="PROSITE" id="PS50977"/>
    </source>
</evidence>
<dbReference type="Proteomes" id="UP001241758">
    <property type="component" value="Unassembled WGS sequence"/>
</dbReference>
<protein>
    <submittedName>
        <fullName evidence="6">TetR family transcriptional regulator</fullName>
    </submittedName>
</protein>
<keyword evidence="1" id="KW-0805">Transcription regulation</keyword>
<dbReference type="PROSITE" id="PS50977">
    <property type="entry name" value="HTH_TETR_2"/>
    <property type="match status" value="1"/>
</dbReference>
<dbReference type="InterPro" id="IPR050109">
    <property type="entry name" value="HTH-type_TetR-like_transc_reg"/>
</dbReference>
<dbReference type="SUPFAM" id="SSF46689">
    <property type="entry name" value="Homeodomain-like"/>
    <property type="match status" value="1"/>
</dbReference>
<evidence type="ECO:0000313" key="7">
    <source>
        <dbReference type="Proteomes" id="UP001241758"/>
    </source>
</evidence>
<name>A0ABT6WG21_9ACTN</name>
<dbReference type="InterPro" id="IPR009057">
    <property type="entry name" value="Homeodomain-like_sf"/>
</dbReference>
<keyword evidence="2 4" id="KW-0238">DNA-binding</keyword>
<comment type="caution">
    <text evidence="6">The sequence shown here is derived from an EMBL/GenBank/DDBJ whole genome shotgun (WGS) entry which is preliminary data.</text>
</comment>
<evidence type="ECO:0000256" key="1">
    <source>
        <dbReference type="ARBA" id="ARBA00023015"/>
    </source>
</evidence>
<dbReference type="Gene3D" id="1.10.357.10">
    <property type="entry name" value="Tetracycline Repressor, domain 2"/>
    <property type="match status" value="1"/>
</dbReference>
<dbReference type="PROSITE" id="PS01081">
    <property type="entry name" value="HTH_TETR_1"/>
    <property type="match status" value="1"/>
</dbReference>
<dbReference type="InterPro" id="IPR023772">
    <property type="entry name" value="DNA-bd_HTH_TetR-type_CS"/>
</dbReference>
<reference evidence="6 7" key="1">
    <citation type="submission" date="2023-05" db="EMBL/GenBank/DDBJ databases">
        <title>Actinoplanes sp. NEAU-A12 genome sequencing.</title>
        <authorList>
            <person name="Wang Z.-S."/>
        </authorList>
    </citation>
    <scope>NUCLEOTIDE SEQUENCE [LARGE SCALE GENOMIC DNA]</scope>
    <source>
        <strain evidence="6 7">NEAU-A12</strain>
    </source>
</reference>
<sequence>MSSGNDLTARARIRDAAIALFTERGIAGATIRDIAQAAGVSSGLLRHHFGSKEGLRDACDEFAMGQIAQIQMRFTESQAVGALAPEAMALQQYLVRSLMDGSPRGSAMFAQAVEHGERWLATTHLEASDPRAYAAVLGAMKMGMFLMRDQLSAVLGEDVGEVPGYLRMIRASVEIFAQPLLTPEQAGQTLKELDRLGDSLTGDERSWRMPSMSKD</sequence>
<dbReference type="Pfam" id="PF00440">
    <property type="entry name" value="TetR_N"/>
    <property type="match status" value="1"/>
</dbReference>
<evidence type="ECO:0000256" key="3">
    <source>
        <dbReference type="ARBA" id="ARBA00023163"/>
    </source>
</evidence>
<keyword evidence="7" id="KW-1185">Reference proteome</keyword>
<dbReference type="EMBL" id="JASCTH010000004">
    <property type="protein sequence ID" value="MDI6098683.1"/>
    <property type="molecule type" value="Genomic_DNA"/>
</dbReference>
<dbReference type="InterPro" id="IPR001647">
    <property type="entry name" value="HTH_TetR"/>
</dbReference>
<dbReference type="PANTHER" id="PTHR30055">
    <property type="entry name" value="HTH-TYPE TRANSCRIPTIONAL REGULATOR RUTR"/>
    <property type="match status" value="1"/>
</dbReference>
<proteinExistence type="predicted"/>
<dbReference type="PRINTS" id="PR00455">
    <property type="entry name" value="HTHTETR"/>
</dbReference>
<organism evidence="6 7">
    <name type="scientific">Actinoplanes sandaracinus</name>
    <dbReference type="NCBI Taxonomy" id="3045177"/>
    <lineage>
        <taxon>Bacteria</taxon>
        <taxon>Bacillati</taxon>
        <taxon>Actinomycetota</taxon>
        <taxon>Actinomycetes</taxon>
        <taxon>Micromonosporales</taxon>
        <taxon>Micromonosporaceae</taxon>
        <taxon>Actinoplanes</taxon>
    </lineage>
</organism>
<dbReference type="PANTHER" id="PTHR30055:SF234">
    <property type="entry name" value="HTH-TYPE TRANSCRIPTIONAL REGULATOR BETI"/>
    <property type="match status" value="1"/>
</dbReference>
<dbReference type="RefSeq" id="WP_282758463.1">
    <property type="nucleotide sequence ID" value="NZ_JASCTH010000004.1"/>
</dbReference>
<feature type="domain" description="HTH tetR-type" evidence="5">
    <location>
        <begin position="7"/>
        <end position="67"/>
    </location>
</feature>
<evidence type="ECO:0000256" key="4">
    <source>
        <dbReference type="PROSITE-ProRule" id="PRU00335"/>
    </source>
</evidence>
<evidence type="ECO:0000313" key="6">
    <source>
        <dbReference type="EMBL" id="MDI6098683.1"/>
    </source>
</evidence>
<gene>
    <name evidence="6" type="ORF">QLQ12_08720</name>
</gene>
<feature type="DNA-binding region" description="H-T-H motif" evidence="4">
    <location>
        <begin position="30"/>
        <end position="49"/>
    </location>
</feature>
<accession>A0ABT6WG21</accession>
<evidence type="ECO:0000256" key="2">
    <source>
        <dbReference type="ARBA" id="ARBA00023125"/>
    </source>
</evidence>
<keyword evidence="3" id="KW-0804">Transcription</keyword>